<dbReference type="OrthoDB" id="3870314at2"/>
<protein>
    <submittedName>
        <fullName evidence="2">Uncharacterized protein</fullName>
    </submittedName>
</protein>
<dbReference type="RefSeq" id="WP_111493557.1">
    <property type="nucleotide sequence ID" value="NZ_CP031264.1"/>
</dbReference>
<dbReference type="AlphaFoldDB" id="A0A345SVI7"/>
<keyword evidence="3" id="KW-1185">Reference proteome</keyword>
<reference evidence="3" key="1">
    <citation type="submission" date="2018-07" db="EMBL/GenBank/DDBJ databases">
        <title>Streptacidiphilus bronchialis DSM 106435 chromosome.</title>
        <authorList>
            <person name="Batra D."/>
            <person name="Gulvik C.A."/>
        </authorList>
    </citation>
    <scope>NUCLEOTIDE SEQUENCE [LARGE SCALE GENOMIC DNA]</scope>
    <source>
        <strain evidence="3">DSM 106435</strain>
    </source>
</reference>
<evidence type="ECO:0000313" key="2">
    <source>
        <dbReference type="EMBL" id="AXI77742.1"/>
    </source>
</evidence>
<dbReference type="Proteomes" id="UP000249340">
    <property type="component" value="Chromosome"/>
</dbReference>
<dbReference type="KEGG" id="stri:C7M71_010160"/>
<evidence type="ECO:0000256" key="1">
    <source>
        <dbReference type="SAM" id="MobiDB-lite"/>
    </source>
</evidence>
<proteinExistence type="predicted"/>
<accession>A0A345SVI7</accession>
<dbReference type="EMBL" id="CP031264">
    <property type="protein sequence ID" value="AXI77742.1"/>
    <property type="molecule type" value="Genomic_DNA"/>
</dbReference>
<sequence>MAGSGYQVQMENLQEFARKVRGLLSEFEAGADGSRTHAGTGVASGSFGPFAEARQLDEKYGVMRDSLRDVLDVLHQALDEAQQNADATARNYGDQEHGTAAALHPGAANTPAQPSPPGPPSRSEVEKSEKW</sequence>
<gene>
    <name evidence="2" type="ORF">C7M71_010160</name>
</gene>
<name>A0A345SVI7_9ACTN</name>
<evidence type="ECO:0000313" key="3">
    <source>
        <dbReference type="Proteomes" id="UP000249340"/>
    </source>
</evidence>
<feature type="region of interest" description="Disordered" evidence="1">
    <location>
        <begin position="82"/>
        <end position="131"/>
    </location>
</feature>
<organism evidence="2 3">
    <name type="scientific">Peterkaempfera bronchialis</name>
    <dbReference type="NCBI Taxonomy" id="2126346"/>
    <lineage>
        <taxon>Bacteria</taxon>
        <taxon>Bacillati</taxon>
        <taxon>Actinomycetota</taxon>
        <taxon>Actinomycetes</taxon>
        <taxon>Kitasatosporales</taxon>
        <taxon>Streptomycetaceae</taxon>
        <taxon>Peterkaempfera</taxon>
    </lineage>
</organism>